<organism evidence="2 3">
    <name type="scientific">Ochrobactrum soli</name>
    <dbReference type="NCBI Taxonomy" id="2448455"/>
    <lineage>
        <taxon>Bacteria</taxon>
        <taxon>Pseudomonadati</taxon>
        <taxon>Pseudomonadota</taxon>
        <taxon>Alphaproteobacteria</taxon>
        <taxon>Hyphomicrobiales</taxon>
        <taxon>Brucellaceae</taxon>
        <taxon>Brucella/Ochrobactrum group</taxon>
        <taxon>Ochrobactrum</taxon>
    </lineage>
</organism>
<dbReference type="AlphaFoldDB" id="A0A2P9HHZ0"/>
<name>A0A2P9HHZ0_9HYPH</name>
<evidence type="ECO:0000313" key="2">
    <source>
        <dbReference type="EMBL" id="SPL63716.1"/>
    </source>
</evidence>
<evidence type="ECO:0000256" key="1">
    <source>
        <dbReference type="SAM" id="MobiDB-lite"/>
    </source>
</evidence>
<proteinExistence type="predicted"/>
<feature type="region of interest" description="Disordered" evidence="1">
    <location>
        <begin position="52"/>
        <end position="71"/>
    </location>
</feature>
<reference evidence="3" key="1">
    <citation type="submission" date="2017-12" db="EMBL/GenBank/DDBJ databases">
        <authorList>
            <person name="Diaz M."/>
        </authorList>
    </citation>
    <scope>NUCLEOTIDE SEQUENCE [LARGE SCALE GENOMIC DNA]</scope>
    <source>
        <strain evidence="3">FI11154</strain>
    </source>
</reference>
<protein>
    <submittedName>
        <fullName evidence="2">Uncharacterized protein</fullName>
    </submittedName>
</protein>
<evidence type="ECO:0000313" key="3">
    <source>
        <dbReference type="Proteomes" id="UP000246073"/>
    </source>
</evidence>
<accession>A0A2P9HHZ0</accession>
<gene>
    <name evidence="2" type="ORF">OHAE_3648</name>
</gene>
<dbReference type="RefSeq" id="WP_109367601.1">
    <property type="nucleotide sequence ID" value="NZ_OOFM01000004.1"/>
</dbReference>
<dbReference type="EMBL" id="OOFM01000004">
    <property type="protein sequence ID" value="SPL63716.1"/>
    <property type="molecule type" value="Genomic_DNA"/>
</dbReference>
<feature type="compositionally biased region" description="Basic and acidic residues" evidence="1">
    <location>
        <begin position="52"/>
        <end position="61"/>
    </location>
</feature>
<sequence length="71" mass="7503">MKITITTSLSGPTYTLEPGAVADFAEAEAIRLINAGFAIPATDDGEVERAVKSVPNGERREKRGRSNVASV</sequence>
<dbReference type="Proteomes" id="UP000246073">
    <property type="component" value="Unassembled WGS sequence"/>
</dbReference>